<proteinExistence type="predicted"/>
<dbReference type="Pfam" id="PF20247">
    <property type="entry name" value="DUF6602"/>
    <property type="match status" value="1"/>
</dbReference>
<dbReference type="CDD" id="cd21173">
    <property type="entry name" value="NucC-like"/>
    <property type="match status" value="1"/>
</dbReference>
<feature type="domain" description="DUF6602" evidence="1">
    <location>
        <begin position="21"/>
        <end position="126"/>
    </location>
</feature>
<dbReference type="RefSeq" id="WP_101596847.1">
    <property type="nucleotide sequence ID" value="NZ_FXZA01000041.1"/>
</dbReference>
<protein>
    <recommendedName>
        <fullName evidence="1">DUF6602 domain-containing protein</fullName>
    </recommendedName>
</protein>
<accession>A0A2H1KIS0</accession>
<dbReference type="OrthoDB" id="5188057at2"/>
<dbReference type="Proteomes" id="UP000234498">
    <property type="component" value="Unassembled WGS sequence"/>
</dbReference>
<evidence type="ECO:0000313" key="2">
    <source>
        <dbReference type="EMBL" id="SMX99680.1"/>
    </source>
</evidence>
<evidence type="ECO:0000313" key="3">
    <source>
        <dbReference type="Proteomes" id="UP000234498"/>
    </source>
</evidence>
<gene>
    <name evidence="2" type="ORF">BLIN101_03395</name>
</gene>
<dbReference type="AlphaFoldDB" id="A0A2H1KIS0"/>
<sequence>MASLVEIMDGVSGQLKATLEANRVAFEHRLTKGEAIEESVRAFFRRHLPDSIGVAHGQVIDRHGSISKQLDVILYDAAKTPVLFSDEAGGNRVIPVEGVIAAVEVKTALSSGDIAPLAESAQVLKSLESSAFYVPEGSIITNVTNAYGREWTALPPMYFVMAFEGPNLTTVRDKMQAAHIARPLHQRIDMACILNKGVVANSLSGSGGLEALPSPSSSIRAVETERSLLLFYLLMTRYVLQAGRPAIAIQNYLPRDFAF</sequence>
<name>A0A2H1KIS0_BRELN</name>
<dbReference type="InterPro" id="IPR046537">
    <property type="entry name" value="DUF6602"/>
</dbReference>
<reference evidence="2 3" key="1">
    <citation type="submission" date="2017-03" db="EMBL/GenBank/DDBJ databases">
        <authorList>
            <person name="Afonso C.L."/>
            <person name="Miller P.J."/>
            <person name="Scott M.A."/>
            <person name="Spackman E."/>
            <person name="Goraichik I."/>
            <person name="Dimitrov K.M."/>
            <person name="Suarez D.L."/>
            <person name="Swayne D.E."/>
        </authorList>
    </citation>
    <scope>NUCLEOTIDE SEQUENCE [LARGE SCALE GENOMIC DNA]</scope>
    <source>
        <strain evidence="2 3">Mu101</strain>
    </source>
</reference>
<dbReference type="EMBL" id="FXZA01000041">
    <property type="protein sequence ID" value="SMX99680.1"/>
    <property type="molecule type" value="Genomic_DNA"/>
</dbReference>
<organism evidence="2 3">
    <name type="scientific">Brevibacterium linens</name>
    <dbReference type="NCBI Taxonomy" id="1703"/>
    <lineage>
        <taxon>Bacteria</taxon>
        <taxon>Bacillati</taxon>
        <taxon>Actinomycetota</taxon>
        <taxon>Actinomycetes</taxon>
        <taxon>Micrococcales</taxon>
        <taxon>Brevibacteriaceae</taxon>
        <taxon>Brevibacterium</taxon>
    </lineage>
</organism>
<evidence type="ECO:0000259" key="1">
    <source>
        <dbReference type="Pfam" id="PF20247"/>
    </source>
</evidence>